<evidence type="ECO:0000313" key="2">
    <source>
        <dbReference type="Proteomes" id="UP000190657"/>
    </source>
</evidence>
<dbReference type="OrthoDB" id="1699164at2"/>
<dbReference type="EMBL" id="FUWW01000006">
    <property type="protein sequence ID" value="SJZ49705.1"/>
    <property type="molecule type" value="Genomic_DNA"/>
</dbReference>
<protein>
    <submittedName>
        <fullName evidence="1">Preprotein translocase subunit SecB</fullName>
    </submittedName>
</protein>
<gene>
    <name evidence="1" type="ORF">SAMN02745114_00761</name>
</gene>
<sequence>MIEMKGYKINSLEFENKVENGTQLKLQNHVKYNVNYIDSENRCISNLHFRVEDADMQPFEINIEMEAVFTFEDSDEKPDIHVESFDQIFPFVRQIINNTTSMAGMPGLLIPMMKLNRDTVAVGKPENNDDGEMLN</sequence>
<dbReference type="RefSeq" id="WP_078768248.1">
    <property type="nucleotide sequence ID" value="NZ_FUWW01000006.1"/>
</dbReference>
<dbReference type="STRING" id="290054.SAMN02745114_00761"/>
<dbReference type="InterPro" id="IPR035958">
    <property type="entry name" value="SecB-like_sf"/>
</dbReference>
<reference evidence="1 2" key="1">
    <citation type="submission" date="2017-02" db="EMBL/GenBank/DDBJ databases">
        <authorList>
            <person name="Peterson S.W."/>
        </authorList>
    </citation>
    <scope>NUCLEOTIDE SEQUENCE [LARGE SCALE GENOMIC DNA]</scope>
    <source>
        <strain evidence="1 2">ATCC 51222</strain>
    </source>
</reference>
<dbReference type="Proteomes" id="UP000190657">
    <property type="component" value="Unassembled WGS sequence"/>
</dbReference>
<keyword evidence="2" id="KW-1185">Reference proteome</keyword>
<dbReference type="SUPFAM" id="SSF54611">
    <property type="entry name" value="SecB-like"/>
    <property type="match status" value="1"/>
</dbReference>
<dbReference type="Gene3D" id="3.10.420.10">
    <property type="entry name" value="SecB-like"/>
    <property type="match status" value="1"/>
</dbReference>
<evidence type="ECO:0000313" key="1">
    <source>
        <dbReference type="EMBL" id="SJZ49705.1"/>
    </source>
</evidence>
<name>A0A1T4L4Q3_9FIRM</name>
<accession>A0A1T4L4Q3</accession>
<dbReference type="AlphaFoldDB" id="A0A1T4L4Q3"/>
<organism evidence="1 2">
    <name type="scientific">Eubacterium coprostanoligenes</name>
    <dbReference type="NCBI Taxonomy" id="290054"/>
    <lineage>
        <taxon>Bacteria</taxon>
        <taxon>Bacillati</taxon>
        <taxon>Bacillota</taxon>
        <taxon>Clostridia</taxon>
        <taxon>Eubacteriales</taxon>
        <taxon>Eubacteriaceae</taxon>
        <taxon>Eubacterium</taxon>
    </lineage>
</organism>
<proteinExistence type="predicted"/>